<organism evidence="5 6">
    <name type="scientific">Georgenia thermotolerans</name>
    <dbReference type="NCBI Taxonomy" id="527326"/>
    <lineage>
        <taxon>Bacteria</taxon>
        <taxon>Bacillati</taxon>
        <taxon>Actinomycetota</taxon>
        <taxon>Actinomycetes</taxon>
        <taxon>Micrococcales</taxon>
        <taxon>Bogoriellaceae</taxon>
        <taxon>Georgenia</taxon>
    </lineage>
</organism>
<keyword evidence="2" id="KW-0238">DNA-binding</keyword>
<dbReference type="SMART" id="SM00345">
    <property type="entry name" value="HTH_GNTR"/>
    <property type="match status" value="1"/>
</dbReference>
<dbReference type="AlphaFoldDB" id="A0A7J5UQB3"/>
<dbReference type="Proteomes" id="UP000451860">
    <property type="component" value="Unassembled WGS sequence"/>
</dbReference>
<proteinExistence type="predicted"/>
<evidence type="ECO:0000256" key="1">
    <source>
        <dbReference type="ARBA" id="ARBA00023015"/>
    </source>
</evidence>
<dbReference type="GO" id="GO:0003677">
    <property type="term" value="F:DNA binding"/>
    <property type="evidence" value="ECO:0007669"/>
    <property type="project" value="UniProtKB-KW"/>
</dbReference>
<name>A0A7J5UQB3_9MICO</name>
<dbReference type="SUPFAM" id="SSF46785">
    <property type="entry name" value="Winged helix' DNA-binding domain"/>
    <property type="match status" value="1"/>
</dbReference>
<keyword evidence="3" id="KW-0804">Transcription</keyword>
<accession>A0A7J5UQB3</accession>
<reference evidence="5 6" key="1">
    <citation type="submission" date="2019-10" db="EMBL/GenBank/DDBJ databases">
        <title>Georgenia wutianyii sp. nov. and Georgenia yuyongxinii sp. nov. isolated from plateau pika (Ochotona curzoniae) in the Qinghai-Tibet plateau of China.</title>
        <authorList>
            <person name="Tian Z."/>
        </authorList>
    </citation>
    <scope>NUCLEOTIDE SEQUENCE [LARGE SCALE GENOMIC DNA]</scope>
    <source>
        <strain evidence="5 6">DSM 21501</strain>
    </source>
</reference>
<dbReference type="InterPro" id="IPR036388">
    <property type="entry name" value="WH-like_DNA-bd_sf"/>
</dbReference>
<feature type="domain" description="HTH gntR-type" evidence="4">
    <location>
        <begin position="14"/>
        <end position="82"/>
    </location>
</feature>
<dbReference type="Gene3D" id="1.10.10.10">
    <property type="entry name" value="Winged helix-like DNA-binding domain superfamily/Winged helix DNA-binding domain"/>
    <property type="match status" value="1"/>
</dbReference>
<comment type="caution">
    <text evidence="5">The sequence shown here is derived from an EMBL/GenBank/DDBJ whole genome shotgun (WGS) entry which is preliminary data.</text>
</comment>
<dbReference type="PANTHER" id="PTHR38445">
    <property type="entry name" value="HTH-TYPE TRANSCRIPTIONAL REPRESSOR YTRA"/>
    <property type="match status" value="1"/>
</dbReference>
<dbReference type="RefSeq" id="WP_152204067.1">
    <property type="nucleotide sequence ID" value="NZ_VUKF01000041.1"/>
</dbReference>
<gene>
    <name evidence="5" type="ORF">GB883_08010</name>
</gene>
<dbReference type="InterPro" id="IPR036390">
    <property type="entry name" value="WH_DNA-bd_sf"/>
</dbReference>
<dbReference type="InterPro" id="IPR000524">
    <property type="entry name" value="Tscrpt_reg_HTH_GntR"/>
</dbReference>
<dbReference type="OrthoDB" id="4307011at2"/>
<dbReference type="CDD" id="cd07377">
    <property type="entry name" value="WHTH_GntR"/>
    <property type="match status" value="1"/>
</dbReference>
<dbReference type="GO" id="GO:0003700">
    <property type="term" value="F:DNA-binding transcription factor activity"/>
    <property type="evidence" value="ECO:0007669"/>
    <property type="project" value="InterPro"/>
</dbReference>
<evidence type="ECO:0000313" key="5">
    <source>
        <dbReference type="EMBL" id="KAE8764605.1"/>
    </source>
</evidence>
<evidence type="ECO:0000256" key="3">
    <source>
        <dbReference type="ARBA" id="ARBA00023163"/>
    </source>
</evidence>
<evidence type="ECO:0000256" key="2">
    <source>
        <dbReference type="ARBA" id="ARBA00023125"/>
    </source>
</evidence>
<dbReference type="PROSITE" id="PS50949">
    <property type="entry name" value="HTH_GNTR"/>
    <property type="match status" value="1"/>
</dbReference>
<evidence type="ECO:0000313" key="6">
    <source>
        <dbReference type="Proteomes" id="UP000451860"/>
    </source>
</evidence>
<sequence length="137" mass="14627">MSTVEIEVDTRSPVPHYEQIRSQVTRLVLTGALPEGARLPPIRRLAGHLGLSNGAVARAYRELEREGTVITAGKKGTTVAPLDTRARTEGHEADRDQALADAATTYAITAHRLGYSLNDAVSALRHAMTPDSGQASS</sequence>
<protein>
    <submittedName>
        <fullName evidence="5">GntR family transcriptional regulator</fullName>
    </submittedName>
</protein>
<keyword evidence="6" id="KW-1185">Reference proteome</keyword>
<dbReference type="EMBL" id="WHJE01000027">
    <property type="protein sequence ID" value="KAE8764605.1"/>
    <property type="molecule type" value="Genomic_DNA"/>
</dbReference>
<dbReference type="PANTHER" id="PTHR38445:SF9">
    <property type="entry name" value="HTH-TYPE TRANSCRIPTIONAL REPRESSOR YTRA"/>
    <property type="match status" value="1"/>
</dbReference>
<dbReference type="Pfam" id="PF00392">
    <property type="entry name" value="GntR"/>
    <property type="match status" value="1"/>
</dbReference>
<evidence type="ECO:0000259" key="4">
    <source>
        <dbReference type="PROSITE" id="PS50949"/>
    </source>
</evidence>
<keyword evidence="1" id="KW-0805">Transcription regulation</keyword>